<dbReference type="GO" id="GO:0016787">
    <property type="term" value="F:hydrolase activity"/>
    <property type="evidence" value="ECO:0007669"/>
    <property type="project" value="UniProtKB-KW"/>
</dbReference>
<keyword evidence="4" id="KW-1185">Reference proteome</keyword>
<evidence type="ECO:0000313" key="4">
    <source>
        <dbReference type="Proteomes" id="UP000316612"/>
    </source>
</evidence>
<dbReference type="PANTHER" id="PTHR48081">
    <property type="entry name" value="AB HYDROLASE SUPERFAMILY PROTEIN C4A8.06C"/>
    <property type="match status" value="1"/>
</dbReference>
<keyword evidence="1" id="KW-0378">Hydrolase</keyword>
<dbReference type="SUPFAM" id="SSF53474">
    <property type="entry name" value="alpha/beta-Hydrolases"/>
    <property type="match status" value="1"/>
</dbReference>
<dbReference type="PANTHER" id="PTHR48081:SF8">
    <property type="entry name" value="ALPHA_BETA HYDROLASE FOLD-3 DOMAIN-CONTAINING PROTEIN-RELATED"/>
    <property type="match status" value="1"/>
</dbReference>
<feature type="domain" description="Alpha/beta hydrolase fold-3" evidence="2">
    <location>
        <begin position="79"/>
        <end position="281"/>
    </location>
</feature>
<dbReference type="InterPro" id="IPR050300">
    <property type="entry name" value="GDXG_lipolytic_enzyme"/>
</dbReference>
<dbReference type="Gene3D" id="3.40.50.1820">
    <property type="entry name" value="alpha/beta hydrolase"/>
    <property type="match status" value="1"/>
</dbReference>
<reference evidence="3 4" key="1">
    <citation type="submission" date="2019-06" db="EMBL/GenBank/DDBJ databases">
        <title>Whole genome shotgun sequence of Glutamicibacter uratoxydans NBRC 15515.</title>
        <authorList>
            <person name="Hosoyama A."/>
            <person name="Uohara A."/>
            <person name="Ohji S."/>
            <person name="Ichikawa N."/>
        </authorList>
    </citation>
    <scope>NUCLEOTIDE SEQUENCE [LARGE SCALE GENOMIC DNA]</scope>
    <source>
        <strain evidence="3 4">NBRC 15515</strain>
    </source>
</reference>
<evidence type="ECO:0000256" key="1">
    <source>
        <dbReference type="ARBA" id="ARBA00022801"/>
    </source>
</evidence>
<name>A0A4Y4DKS8_GLUUR</name>
<dbReference type="InterPro" id="IPR013094">
    <property type="entry name" value="AB_hydrolase_3"/>
</dbReference>
<dbReference type="InterPro" id="IPR029058">
    <property type="entry name" value="AB_hydrolase_fold"/>
</dbReference>
<dbReference type="Proteomes" id="UP000316612">
    <property type="component" value="Unassembled WGS sequence"/>
</dbReference>
<sequence>MSYAYDPQIQPVVDYLPVIALSDIDGTRSMLAAASEQFPPYAPGEGIVQETISAEYQGTQVQLLVIRPEARSQDAAPAVLWFHGGGFVLGDASESLPFLEQVVLATGAVGISVQYQLSPEANYPVAVNQGAAAARWVAEHHDQLGIDPQRIALGGQSAGGAYAAGLALKLRDEQGPAICQLVLDVPVTDDAVATESVLAYTDTPMWDTDNARRSWHAYLAGAQADQYAAPARAADLSGMPPTFIAVNQFDPLRDEGLEFARRLAQANVPTEAHLYAGTFHASAALAPQAEVSIRQLQDLTAAFARAFAANILEEAK</sequence>
<dbReference type="AlphaFoldDB" id="A0A4Y4DKS8"/>
<dbReference type="RefSeq" id="WP_170184077.1">
    <property type="nucleotide sequence ID" value="NZ_BAAAJL010000001.1"/>
</dbReference>
<gene>
    <name evidence="3" type="primary">aes</name>
    <name evidence="3" type="ORF">AUR04nite_07350</name>
</gene>
<proteinExistence type="predicted"/>
<accession>A0A4Y4DKS8</accession>
<comment type="caution">
    <text evidence="3">The sequence shown here is derived from an EMBL/GenBank/DDBJ whole genome shotgun (WGS) entry which is preliminary data.</text>
</comment>
<protein>
    <submittedName>
        <fullName evidence="3">Esterase</fullName>
    </submittedName>
</protein>
<organism evidence="3 4">
    <name type="scientific">Glutamicibacter uratoxydans</name>
    <name type="common">Arthrobacter uratoxydans</name>
    <dbReference type="NCBI Taxonomy" id="43667"/>
    <lineage>
        <taxon>Bacteria</taxon>
        <taxon>Bacillati</taxon>
        <taxon>Actinomycetota</taxon>
        <taxon>Actinomycetes</taxon>
        <taxon>Micrococcales</taxon>
        <taxon>Micrococcaceae</taxon>
        <taxon>Glutamicibacter</taxon>
    </lineage>
</organism>
<dbReference type="Pfam" id="PF07859">
    <property type="entry name" value="Abhydrolase_3"/>
    <property type="match status" value="1"/>
</dbReference>
<dbReference type="EMBL" id="BJNY01000003">
    <property type="protein sequence ID" value="GED05203.1"/>
    <property type="molecule type" value="Genomic_DNA"/>
</dbReference>
<evidence type="ECO:0000313" key="3">
    <source>
        <dbReference type="EMBL" id="GED05203.1"/>
    </source>
</evidence>
<evidence type="ECO:0000259" key="2">
    <source>
        <dbReference type="Pfam" id="PF07859"/>
    </source>
</evidence>